<dbReference type="AlphaFoldDB" id="A0A2P8R2P8"/>
<feature type="domain" description="UDP-3-O-[3-hydroxymyristoyl] glucosamine N-acyltransferase non-repeat region" evidence="8">
    <location>
        <begin position="18"/>
        <end position="86"/>
    </location>
</feature>
<dbReference type="Gene3D" id="3.40.1390.10">
    <property type="entry name" value="MurE/MurF, N-terminal domain"/>
    <property type="match status" value="1"/>
</dbReference>
<dbReference type="SUPFAM" id="SSF51161">
    <property type="entry name" value="Trimeric LpxA-like enzymes"/>
    <property type="match status" value="1"/>
</dbReference>
<dbReference type="UniPathway" id="UPA00973"/>
<evidence type="ECO:0000256" key="5">
    <source>
        <dbReference type="ARBA" id="ARBA00023098"/>
    </source>
</evidence>
<feature type="active site" description="Proton acceptor" evidence="7">
    <location>
        <position position="229"/>
    </location>
</feature>
<sequence>MRLSEICKILNLDYDGGDFEVSGLNSLGEANESELSYCDGVKNKDSLQKTKAGIVLVQKELIEFVPKSSNHLISSNPHLNFAILSRYFAKDLVREKRASNIDSSAKIMQNVYIGSNSKIGRYTTIMPGAYIGDDVMIGDECIIHPNVVIYNDTIIGNRCYIQANSVIGSEGFGYAHTKDGSHIKIYHNGNVKIEDDVEIGANTTIDRAVFGTTTLKKGTKIDNLVQIGHNCELGENCLMAAHAGLAGSTILGKNVTMGGQSASSGHLKVGDFATIAGRGGVTKNLQGGKVYGGFPAVELKEWLRKEAKINQILKEKK</sequence>
<protein>
    <recommendedName>
        <fullName evidence="7">UDP-3-O-acylglucosamine N-acyltransferase</fullName>
        <ecNumber evidence="7">2.3.1.191</ecNumber>
    </recommendedName>
</protein>
<keyword evidence="4 7" id="KW-0677">Repeat</keyword>
<comment type="similarity">
    <text evidence="7">Belongs to the transferase hexapeptide repeat family. LpxD subfamily.</text>
</comment>
<dbReference type="InterPro" id="IPR001451">
    <property type="entry name" value="Hexapep"/>
</dbReference>
<evidence type="ECO:0000256" key="4">
    <source>
        <dbReference type="ARBA" id="ARBA00022737"/>
    </source>
</evidence>
<dbReference type="NCBIfam" id="TIGR01853">
    <property type="entry name" value="lipid_A_lpxD"/>
    <property type="match status" value="1"/>
</dbReference>
<evidence type="ECO:0000256" key="6">
    <source>
        <dbReference type="ARBA" id="ARBA00023315"/>
    </source>
</evidence>
<dbReference type="Gene3D" id="2.160.10.10">
    <property type="entry name" value="Hexapeptide repeat proteins"/>
    <property type="match status" value="1"/>
</dbReference>
<dbReference type="OrthoDB" id="9784739at2"/>
<dbReference type="PANTHER" id="PTHR43378:SF2">
    <property type="entry name" value="UDP-3-O-ACYLGLUCOSAMINE N-ACYLTRANSFERASE 1, MITOCHONDRIAL-RELATED"/>
    <property type="match status" value="1"/>
</dbReference>
<comment type="function">
    <text evidence="7">Catalyzes the N-acylation of UDP-3-O-acylglucosamine using 3-hydroxyacyl-ACP as the acyl donor. Is involved in the biosynthesis of lipid A, a phosphorylated glycolipid that anchors the lipopolysaccharide to the outer membrane of the cell.</text>
</comment>
<evidence type="ECO:0000256" key="3">
    <source>
        <dbReference type="ARBA" id="ARBA00022679"/>
    </source>
</evidence>
<dbReference type="HAMAP" id="MF_00523">
    <property type="entry name" value="LpxD"/>
    <property type="match status" value="1"/>
</dbReference>
<evidence type="ECO:0000313" key="9">
    <source>
        <dbReference type="EMBL" id="PSM52760.1"/>
    </source>
</evidence>
<dbReference type="InterPro" id="IPR011004">
    <property type="entry name" value="Trimer_LpxA-like_sf"/>
</dbReference>
<comment type="catalytic activity">
    <reaction evidence="7">
        <text>a UDP-3-O-[(3R)-3-hydroxyacyl]-alpha-D-glucosamine + a (3R)-hydroxyacyl-[ACP] = a UDP-2-N,3-O-bis[(3R)-3-hydroxyacyl]-alpha-D-glucosamine + holo-[ACP] + H(+)</text>
        <dbReference type="Rhea" id="RHEA:53836"/>
        <dbReference type="Rhea" id="RHEA-COMP:9685"/>
        <dbReference type="Rhea" id="RHEA-COMP:9945"/>
        <dbReference type="ChEBI" id="CHEBI:15378"/>
        <dbReference type="ChEBI" id="CHEBI:64479"/>
        <dbReference type="ChEBI" id="CHEBI:78827"/>
        <dbReference type="ChEBI" id="CHEBI:137740"/>
        <dbReference type="ChEBI" id="CHEBI:137748"/>
        <dbReference type="EC" id="2.3.1.191"/>
    </reaction>
</comment>
<keyword evidence="5 7" id="KW-0443">Lipid metabolism</keyword>
<proteinExistence type="inferred from homology"/>
<evidence type="ECO:0000256" key="1">
    <source>
        <dbReference type="ARBA" id="ARBA00022516"/>
    </source>
</evidence>
<accession>A0A2P8R2P8</accession>
<gene>
    <name evidence="7 9" type="primary">lpxD</name>
    <name evidence="9" type="ORF">CQ405_03280</name>
</gene>
<dbReference type="GO" id="GO:0009245">
    <property type="term" value="P:lipid A biosynthetic process"/>
    <property type="evidence" value="ECO:0007669"/>
    <property type="project" value="UniProtKB-UniRule"/>
</dbReference>
<dbReference type="RefSeq" id="WP_106870574.1">
    <property type="nucleotide sequence ID" value="NZ_CP053841.1"/>
</dbReference>
<keyword evidence="10" id="KW-1185">Reference proteome</keyword>
<dbReference type="NCBIfam" id="NF002060">
    <property type="entry name" value="PRK00892.1"/>
    <property type="match status" value="1"/>
</dbReference>
<dbReference type="Pfam" id="PF00132">
    <property type="entry name" value="Hexapep"/>
    <property type="match status" value="1"/>
</dbReference>
<dbReference type="PANTHER" id="PTHR43378">
    <property type="entry name" value="UDP-3-O-ACYLGLUCOSAMINE N-ACYLTRANSFERASE"/>
    <property type="match status" value="1"/>
</dbReference>
<keyword evidence="3 7" id="KW-0808">Transferase</keyword>
<name>A0A2P8R2P8_9BACT</name>
<dbReference type="GO" id="GO:0103118">
    <property type="term" value="F:UDP-3-O-[(3R)-3-hydroxyacyl]-glucosamine N-acyltransferase activity"/>
    <property type="evidence" value="ECO:0007669"/>
    <property type="project" value="UniProtKB-EC"/>
</dbReference>
<dbReference type="GO" id="GO:0016410">
    <property type="term" value="F:N-acyltransferase activity"/>
    <property type="evidence" value="ECO:0007669"/>
    <property type="project" value="InterPro"/>
</dbReference>
<reference evidence="10" key="1">
    <citation type="submission" date="2017-10" db="EMBL/GenBank/DDBJ databases">
        <title>Campylobacter species from seals.</title>
        <authorList>
            <person name="Gilbert M.J."/>
            <person name="Zomer A.L."/>
            <person name="Timmerman A.J."/>
            <person name="Duim B."/>
            <person name="Wagenaar J.A."/>
        </authorList>
    </citation>
    <scope>NUCLEOTIDE SEQUENCE [LARGE SCALE GENOMIC DNA]</scope>
    <source>
        <strain evidence="10">17S00004-5</strain>
    </source>
</reference>
<comment type="pathway">
    <text evidence="7">Bacterial outer membrane biogenesis; LPS lipid A biosynthesis.</text>
</comment>
<dbReference type="GO" id="GO:0016020">
    <property type="term" value="C:membrane"/>
    <property type="evidence" value="ECO:0007669"/>
    <property type="project" value="GOC"/>
</dbReference>
<dbReference type="InterPro" id="IPR007691">
    <property type="entry name" value="LpxD"/>
</dbReference>
<keyword evidence="6 7" id="KW-0012">Acyltransferase</keyword>
<evidence type="ECO:0000259" key="8">
    <source>
        <dbReference type="Pfam" id="PF04613"/>
    </source>
</evidence>
<comment type="subunit">
    <text evidence="7">Homotrimer.</text>
</comment>
<dbReference type="CDD" id="cd03352">
    <property type="entry name" value="LbH_LpxD"/>
    <property type="match status" value="1"/>
</dbReference>
<evidence type="ECO:0000256" key="7">
    <source>
        <dbReference type="HAMAP-Rule" id="MF_00523"/>
    </source>
</evidence>
<dbReference type="EC" id="2.3.1.191" evidence="7"/>
<dbReference type="Proteomes" id="UP000240535">
    <property type="component" value="Unassembled WGS sequence"/>
</dbReference>
<keyword evidence="1 7" id="KW-0444">Lipid biosynthesis</keyword>
<evidence type="ECO:0000256" key="2">
    <source>
        <dbReference type="ARBA" id="ARBA00022556"/>
    </source>
</evidence>
<dbReference type="Pfam" id="PF04613">
    <property type="entry name" value="LpxD"/>
    <property type="match status" value="1"/>
</dbReference>
<evidence type="ECO:0000313" key="10">
    <source>
        <dbReference type="Proteomes" id="UP000240535"/>
    </source>
</evidence>
<comment type="caution">
    <text evidence="9">The sequence shown here is derived from an EMBL/GenBank/DDBJ whole genome shotgun (WGS) entry which is preliminary data.</text>
</comment>
<dbReference type="EMBL" id="PDHH01000002">
    <property type="protein sequence ID" value="PSM52760.1"/>
    <property type="molecule type" value="Genomic_DNA"/>
</dbReference>
<keyword evidence="2 7" id="KW-0441">Lipid A biosynthesis</keyword>
<dbReference type="InterPro" id="IPR020573">
    <property type="entry name" value="UDP_GlcNAc_AcTrfase_non-rep"/>
</dbReference>
<organism evidence="9 10">
    <name type="scientific">Campylobacter blaseri</name>
    <dbReference type="NCBI Taxonomy" id="2042961"/>
    <lineage>
        <taxon>Bacteria</taxon>
        <taxon>Pseudomonadati</taxon>
        <taxon>Campylobacterota</taxon>
        <taxon>Epsilonproteobacteria</taxon>
        <taxon>Campylobacterales</taxon>
        <taxon>Campylobacteraceae</taxon>
        <taxon>Campylobacter</taxon>
    </lineage>
</organism>